<gene>
    <name evidence="2" type="ORF">RRF57_009819</name>
</gene>
<dbReference type="Proteomes" id="UP001305414">
    <property type="component" value="Unassembled WGS sequence"/>
</dbReference>
<dbReference type="AlphaFoldDB" id="A0AAN7UK89"/>
<reference evidence="2 3" key="1">
    <citation type="submission" date="2023-10" db="EMBL/GenBank/DDBJ databases">
        <title>Draft genome sequence of Xylaria bambusicola isolate GMP-LS, the root and basal stem rot pathogen of sugarcane in Indonesia.</title>
        <authorList>
            <person name="Selvaraj P."/>
            <person name="Muralishankar V."/>
            <person name="Muruganantham S."/>
            <person name="Sp S."/>
            <person name="Haryani S."/>
            <person name="Lau K.J.X."/>
            <person name="Naqvi N.I."/>
        </authorList>
    </citation>
    <scope>NUCLEOTIDE SEQUENCE [LARGE SCALE GENOMIC DNA]</scope>
    <source>
        <strain evidence="2">GMP-LS</strain>
    </source>
</reference>
<feature type="region of interest" description="Disordered" evidence="1">
    <location>
        <begin position="410"/>
        <end position="460"/>
    </location>
</feature>
<dbReference type="EMBL" id="JAWHQM010000038">
    <property type="protein sequence ID" value="KAK5634105.1"/>
    <property type="molecule type" value="Genomic_DNA"/>
</dbReference>
<evidence type="ECO:0008006" key="4">
    <source>
        <dbReference type="Google" id="ProtNLM"/>
    </source>
</evidence>
<feature type="compositionally biased region" description="Polar residues" evidence="1">
    <location>
        <begin position="357"/>
        <end position="367"/>
    </location>
</feature>
<evidence type="ECO:0000313" key="3">
    <source>
        <dbReference type="Proteomes" id="UP001305414"/>
    </source>
</evidence>
<name>A0AAN7UK89_9PEZI</name>
<dbReference type="CDD" id="cd22744">
    <property type="entry name" value="OTU"/>
    <property type="match status" value="1"/>
</dbReference>
<comment type="caution">
    <text evidence="2">The sequence shown here is derived from an EMBL/GenBank/DDBJ whole genome shotgun (WGS) entry which is preliminary data.</text>
</comment>
<proteinExistence type="predicted"/>
<protein>
    <recommendedName>
        <fullName evidence="4">OTU domain-containing protein</fullName>
    </recommendedName>
</protein>
<keyword evidence="3" id="KW-1185">Reference proteome</keyword>
<dbReference type="Gene3D" id="3.90.70.80">
    <property type="match status" value="1"/>
</dbReference>
<organism evidence="2 3">
    <name type="scientific">Xylaria bambusicola</name>
    <dbReference type="NCBI Taxonomy" id="326684"/>
    <lineage>
        <taxon>Eukaryota</taxon>
        <taxon>Fungi</taxon>
        <taxon>Dikarya</taxon>
        <taxon>Ascomycota</taxon>
        <taxon>Pezizomycotina</taxon>
        <taxon>Sordariomycetes</taxon>
        <taxon>Xylariomycetidae</taxon>
        <taxon>Xylariales</taxon>
        <taxon>Xylariaceae</taxon>
        <taxon>Xylaria</taxon>
    </lineage>
</organism>
<feature type="region of interest" description="Disordered" evidence="1">
    <location>
        <begin position="357"/>
        <end position="381"/>
    </location>
</feature>
<evidence type="ECO:0000256" key="1">
    <source>
        <dbReference type="SAM" id="MobiDB-lite"/>
    </source>
</evidence>
<sequence length="865" mass="97281">MEHSEKRPNGAGNLPAAVHDALQLPIPGPCASKKRALELAFPQPLVRRDAKRAYPQSYLSTPTRNENLNHVQNGDDVSADVGSSATRHHLLLDPALINQTLASNAGNDVVASSHSCQMDPSETEVSLDRSHIQEASAAESNTSESNEIYASCNKEQVLRAPESPLEHTRNEIRKCLENIKQNTPGGVIDQDITSIIVNEVVKAKSLALPEEANRIRLNFSPPENEPMHTAKIESDQIPSQHINSSSSRFLSPHDYIDDSTLPLSPSIFSPRMATAAPCTTRSLKHDMSTQTEPMATYTSDTGPDSHTSCQLGFSDTELWQRELKSIRRRKPLATGDYTKVNVPLREIFKKAASYDAKNNNTNATSKSVPRRPQGLGAETNRNIRRDSCDVVSVIDTDDDHNEIRTYNSCRIGGGDHGVSRSSSGEEEVPVRGQQSLHGGFSNGRSYSPVEFSSDGGSDVDESIGKEAAVYSNRRIASMGRYDGNDSIDGHDKNAYYVDTHSGPNTLNHNDVIIATRREHSGLTYKSAVAPDRRECVQRGRSRSPVYQRRRWPEEVSYHTDRHYSPRYSSDEYAVQVRYDNARRHHDPPNTWKQRYTRDEPEYLTFYGYTATKKASREVEHALRYQDRLSDVGEIPGPRSALRFKLDNYLRDIRSDAVGLAKNIKSVIQETFYAYETIDEEQGLEKSWANQPMNMYKGFPLVEDIGFVSVRNRFSPDGDCYWRALAYILHGKPTRWDMIKADHLAYIQHVLGDKTHPRHQLYAQLNSQFFETHGGLVSSNGCAAMTSAFKANVWQLLHLPQSWTPGVMQQITADLYNIYLVTFTYDALENMCSEVSIRGAYNSRHVFMLYTNNNHFQPLTVNEYLS</sequence>
<evidence type="ECO:0000313" key="2">
    <source>
        <dbReference type="EMBL" id="KAK5634105.1"/>
    </source>
</evidence>
<accession>A0AAN7UK89</accession>